<comment type="caution">
    <text evidence="11">The sequence shown here is derived from an EMBL/GenBank/DDBJ whole genome shotgun (WGS) entry which is preliminary data.</text>
</comment>
<dbReference type="Pfam" id="PF00072">
    <property type="entry name" value="Response_reg"/>
    <property type="match status" value="1"/>
</dbReference>
<dbReference type="InterPro" id="IPR058031">
    <property type="entry name" value="AAA_lid_NorR"/>
</dbReference>
<dbReference type="Gene3D" id="1.10.8.60">
    <property type="match status" value="1"/>
</dbReference>
<dbReference type="SUPFAM" id="SSF52540">
    <property type="entry name" value="P-loop containing nucleoside triphosphate hydrolases"/>
    <property type="match status" value="1"/>
</dbReference>
<evidence type="ECO:0000256" key="3">
    <source>
        <dbReference type="ARBA" id="ARBA00022741"/>
    </source>
</evidence>
<dbReference type="InterPro" id="IPR002197">
    <property type="entry name" value="HTH_Fis"/>
</dbReference>
<name>A0A429XI56_9RICK</name>
<evidence type="ECO:0000313" key="11">
    <source>
        <dbReference type="EMBL" id="RST65515.1"/>
    </source>
</evidence>
<keyword evidence="3" id="KW-0547">Nucleotide-binding</keyword>
<keyword evidence="2 8" id="KW-0597">Phosphoprotein</keyword>
<keyword evidence="6" id="KW-0805">Transcription regulation</keyword>
<keyword evidence="7" id="KW-0804">Transcription</keyword>
<evidence type="ECO:0000259" key="9">
    <source>
        <dbReference type="PROSITE" id="PS50045"/>
    </source>
</evidence>
<dbReference type="InterPro" id="IPR001789">
    <property type="entry name" value="Sig_transdc_resp-reg_receiver"/>
</dbReference>
<dbReference type="PANTHER" id="PTHR32071:SF17">
    <property type="entry name" value="TRANSCRIPTIONAL REGULATOR (NTRC FAMILY)"/>
    <property type="match status" value="1"/>
</dbReference>
<feature type="domain" description="Response regulatory" evidence="10">
    <location>
        <begin position="3"/>
        <end position="120"/>
    </location>
</feature>
<dbReference type="PROSITE" id="PS50110">
    <property type="entry name" value="RESPONSE_REGULATORY"/>
    <property type="match status" value="1"/>
</dbReference>
<dbReference type="GO" id="GO:0006355">
    <property type="term" value="P:regulation of DNA-templated transcription"/>
    <property type="evidence" value="ECO:0007669"/>
    <property type="project" value="InterPro"/>
</dbReference>
<dbReference type="CDD" id="cd00009">
    <property type="entry name" value="AAA"/>
    <property type="match status" value="1"/>
</dbReference>
<dbReference type="PANTHER" id="PTHR32071">
    <property type="entry name" value="TRANSCRIPTIONAL REGULATORY PROTEIN"/>
    <property type="match status" value="1"/>
</dbReference>
<evidence type="ECO:0000259" key="10">
    <source>
        <dbReference type="PROSITE" id="PS50110"/>
    </source>
</evidence>
<evidence type="ECO:0000313" key="12">
    <source>
        <dbReference type="Proteomes" id="UP000279470"/>
    </source>
</evidence>
<dbReference type="AlphaFoldDB" id="A0A429XI56"/>
<keyword evidence="12" id="KW-1185">Reference proteome</keyword>
<accession>A0A429XI56</accession>
<dbReference type="GO" id="GO:0005524">
    <property type="term" value="F:ATP binding"/>
    <property type="evidence" value="ECO:0007669"/>
    <property type="project" value="UniProtKB-KW"/>
</dbReference>
<dbReference type="InterPro" id="IPR011006">
    <property type="entry name" value="CheY-like_superfamily"/>
</dbReference>
<feature type="domain" description="Sigma-54 factor interaction" evidence="9">
    <location>
        <begin position="141"/>
        <end position="351"/>
    </location>
</feature>
<evidence type="ECO:0000256" key="2">
    <source>
        <dbReference type="ARBA" id="ARBA00022553"/>
    </source>
</evidence>
<dbReference type="SUPFAM" id="SSF46689">
    <property type="entry name" value="Homeodomain-like"/>
    <property type="match status" value="1"/>
</dbReference>
<dbReference type="Pfam" id="PF00158">
    <property type="entry name" value="Sigma54_activat"/>
    <property type="match status" value="1"/>
</dbReference>
<feature type="modified residue" description="4-aspartylphosphate" evidence="8">
    <location>
        <position position="53"/>
    </location>
</feature>
<dbReference type="GO" id="GO:0000160">
    <property type="term" value="P:phosphorelay signal transduction system"/>
    <property type="evidence" value="ECO:0007669"/>
    <property type="project" value="UniProtKB-KW"/>
</dbReference>
<proteinExistence type="predicted"/>
<dbReference type="Gene3D" id="1.10.10.60">
    <property type="entry name" value="Homeodomain-like"/>
    <property type="match status" value="1"/>
</dbReference>
<dbReference type="InterPro" id="IPR009057">
    <property type="entry name" value="Homeodomain-like_sf"/>
</dbReference>
<evidence type="ECO:0000256" key="8">
    <source>
        <dbReference type="PROSITE-ProRule" id="PRU00169"/>
    </source>
</evidence>
<evidence type="ECO:0000256" key="5">
    <source>
        <dbReference type="ARBA" id="ARBA00023012"/>
    </source>
</evidence>
<reference evidence="12" key="1">
    <citation type="submission" date="2018-11" db="EMBL/GenBank/DDBJ databases">
        <title>Phylogenetic, genomic, and biogeographic characterization of a novel and ubiquitous marine invertebrate-associated Rickettsiales parasite, Candidatus Marinoinvertebrata rohwerii, gen. nov., sp. nov.</title>
        <authorList>
            <person name="Klinges J.G."/>
            <person name="Rosales S.M."/>
            <person name="Mcminds R."/>
            <person name="Shaver E.C."/>
            <person name="Shantz A."/>
            <person name="Peters E.C."/>
            <person name="Burkepile D.E."/>
            <person name="Silliman B.R."/>
            <person name="Vega Thurber R.L."/>
        </authorList>
    </citation>
    <scope>NUCLEOTIDE SEQUENCE [LARGE SCALE GENOMIC DNA]</scope>
    <source>
        <strain evidence="12">a_cerv_44</strain>
    </source>
</reference>
<evidence type="ECO:0000256" key="6">
    <source>
        <dbReference type="ARBA" id="ARBA00023015"/>
    </source>
</evidence>
<dbReference type="EMBL" id="RXFM01000052">
    <property type="protein sequence ID" value="RST65515.1"/>
    <property type="molecule type" value="Genomic_DNA"/>
</dbReference>
<protein>
    <recommendedName>
        <fullName evidence="1">Putative response regulator NtrX-like</fullName>
    </recommendedName>
</protein>
<evidence type="ECO:0000256" key="4">
    <source>
        <dbReference type="ARBA" id="ARBA00022840"/>
    </source>
</evidence>
<dbReference type="Pfam" id="PF25601">
    <property type="entry name" value="AAA_lid_14"/>
    <property type="match status" value="1"/>
</dbReference>
<dbReference type="Gene3D" id="3.40.50.2300">
    <property type="match status" value="1"/>
</dbReference>
<evidence type="ECO:0000256" key="7">
    <source>
        <dbReference type="ARBA" id="ARBA00023163"/>
    </source>
</evidence>
<dbReference type="SMART" id="SM00448">
    <property type="entry name" value="REC"/>
    <property type="match status" value="1"/>
</dbReference>
<sequence>MVDLLVIDDEQDIGELIKDIIEDELNLQTEYTLNSSSAIKLLEKFTPKIVILDVWLEGSDMDGLGLLKIIKEKYKNTAVIIISGHGNIETAIKAIKLGAYSFIDKPFKSEKLILTVKRTLENIELQQYNTQLKQQNDLAAIIGKSKKINDIKNTIANKIGTNTRTMIIGEIGTGKEKIARLVHDCQNSGNKPFYKINIENYTEQELDKILFGYKNDTPIFEKAKRSTLYLNQVTKLTSNLQKKLLNYLNKSQNSIQFCRIISSSSLIKNKLKKIFNHDLLQRLSSITIEIPPLRERKQDIQSIVEYYVNNFKSNYNINNINIDDDFFSQFLNYDWPGNILELKASIENILIKLLLKSHTSLNIKNSLHKSTENFDTEFYHNQSFKVAKQFFEKKYIEINLQKNYKNVTKTAKKIGIERTALHKKIKDLGINFHN</sequence>
<gene>
    <name evidence="11" type="ORF">EIC27_04180</name>
</gene>
<organism evidence="11 12">
    <name type="scientific">Candidatus Aquarickettsia rohweri</name>
    <dbReference type="NCBI Taxonomy" id="2602574"/>
    <lineage>
        <taxon>Bacteria</taxon>
        <taxon>Pseudomonadati</taxon>
        <taxon>Pseudomonadota</taxon>
        <taxon>Alphaproteobacteria</taxon>
        <taxon>Rickettsiales</taxon>
        <taxon>Candidatus Midichloriaceae</taxon>
        <taxon>Candidatus Aquarickettsia</taxon>
    </lineage>
</organism>
<dbReference type="InterPro" id="IPR002078">
    <property type="entry name" value="Sigma_54_int"/>
</dbReference>
<dbReference type="OrthoDB" id="9802388at2"/>
<dbReference type="PROSITE" id="PS50045">
    <property type="entry name" value="SIGMA54_INTERACT_4"/>
    <property type="match status" value="1"/>
</dbReference>
<dbReference type="RefSeq" id="WP_126044875.1">
    <property type="nucleotide sequence ID" value="NZ_RXFM01000052.1"/>
</dbReference>
<dbReference type="Gene3D" id="3.40.50.300">
    <property type="entry name" value="P-loop containing nucleotide triphosphate hydrolases"/>
    <property type="match status" value="1"/>
</dbReference>
<dbReference type="GO" id="GO:0043565">
    <property type="term" value="F:sequence-specific DNA binding"/>
    <property type="evidence" value="ECO:0007669"/>
    <property type="project" value="InterPro"/>
</dbReference>
<dbReference type="InterPro" id="IPR027417">
    <property type="entry name" value="P-loop_NTPase"/>
</dbReference>
<keyword evidence="4" id="KW-0067">ATP-binding</keyword>
<dbReference type="Proteomes" id="UP000279470">
    <property type="component" value="Unassembled WGS sequence"/>
</dbReference>
<dbReference type="SUPFAM" id="SSF52172">
    <property type="entry name" value="CheY-like"/>
    <property type="match status" value="1"/>
</dbReference>
<evidence type="ECO:0000256" key="1">
    <source>
        <dbReference type="ARBA" id="ARBA00014319"/>
    </source>
</evidence>
<keyword evidence="5" id="KW-0902">Two-component regulatory system</keyword>
<dbReference type="Pfam" id="PF02954">
    <property type="entry name" value="HTH_8"/>
    <property type="match status" value="1"/>
</dbReference>